<protein>
    <submittedName>
        <fullName evidence="2">Uncharacterized protein</fullName>
    </submittedName>
</protein>
<dbReference type="Proteomes" id="UP000186817">
    <property type="component" value="Unassembled WGS sequence"/>
</dbReference>
<organism evidence="2 3">
    <name type="scientific">Symbiodinium microadriaticum</name>
    <name type="common">Dinoflagellate</name>
    <name type="synonym">Zooxanthella microadriatica</name>
    <dbReference type="NCBI Taxonomy" id="2951"/>
    <lineage>
        <taxon>Eukaryota</taxon>
        <taxon>Sar</taxon>
        <taxon>Alveolata</taxon>
        <taxon>Dinophyceae</taxon>
        <taxon>Suessiales</taxon>
        <taxon>Symbiodiniaceae</taxon>
        <taxon>Symbiodinium</taxon>
    </lineage>
</organism>
<evidence type="ECO:0000256" key="1">
    <source>
        <dbReference type="SAM" id="MobiDB-lite"/>
    </source>
</evidence>
<keyword evidence="3" id="KW-1185">Reference proteome</keyword>
<dbReference type="OrthoDB" id="435336at2759"/>
<evidence type="ECO:0000313" key="2">
    <source>
        <dbReference type="EMBL" id="OLQ03701.1"/>
    </source>
</evidence>
<feature type="compositionally biased region" description="Basic and acidic residues" evidence="1">
    <location>
        <begin position="70"/>
        <end position="79"/>
    </location>
</feature>
<feature type="compositionally biased region" description="Polar residues" evidence="1">
    <location>
        <begin position="56"/>
        <end position="67"/>
    </location>
</feature>
<accession>A0A1Q9E8G1</accession>
<feature type="compositionally biased region" description="Basic and acidic residues" evidence="1">
    <location>
        <begin position="43"/>
        <end position="55"/>
    </location>
</feature>
<dbReference type="EMBL" id="LSRX01000229">
    <property type="protein sequence ID" value="OLQ03701.1"/>
    <property type="molecule type" value="Genomic_DNA"/>
</dbReference>
<comment type="caution">
    <text evidence="2">The sequence shown here is derived from an EMBL/GenBank/DDBJ whole genome shotgun (WGS) entry which is preliminary data.</text>
</comment>
<name>A0A1Q9E8G1_SYMMI</name>
<dbReference type="AlphaFoldDB" id="A0A1Q9E8G1"/>
<proteinExistence type="predicted"/>
<gene>
    <name evidence="2" type="ORF">AK812_SmicGene13291</name>
</gene>
<sequence>MEPASPQYSDDFEETLSDEFAQTSTSTFFGADSDEEVNPTPDVSKRTLEHGRKNSDTSVCTGSTATPSEEVGHVDRQSQQKEGYQECCAEMSRMSCTWLASMSIPDLRYRRLPLRQMPSEAEALFPVALHNWEGQRAFVMVLSAVSCASSTVDSVASRRPPCWTCVDMDASIRQSAQDWTSCNVFGRWPPERGASLVARSSMASLPVLKTVVGPDGGISTQAEEPTSLMVSTGVAMAGGAAAGGGLAFLLCTSKCPGGVKGALSGMIGAMNPFSMLMKKDEKDALEEEEEEDSMKKMEKQVDTIEKELCNMNCKMAGLLGGAAGAAAGNVVAKQVNKQEAEGGGLLGGGGGGGGGFKLQMLDEWNAPQFFVLTKQIDNLQHHISTLQSLEGSPEFGASELRGKGRAKSAYRDEKIASKIRLLLMFLPPPLLALV</sequence>
<feature type="region of interest" description="Disordered" evidence="1">
    <location>
        <begin position="1"/>
        <end position="79"/>
    </location>
</feature>
<reference evidence="2 3" key="1">
    <citation type="submission" date="2016-02" db="EMBL/GenBank/DDBJ databases">
        <title>Genome analysis of coral dinoflagellate symbionts highlights evolutionary adaptations to a symbiotic lifestyle.</title>
        <authorList>
            <person name="Aranda M."/>
            <person name="Li Y."/>
            <person name="Liew Y.J."/>
            <person name="Baumgarten S."/>
            <person name="Simakov O."/>
            <person name="Wilson M."/>
            <person name="Piel J."/>
            <person name="Ashoor H."/>
            <person name="Bougouffa S."/>
            <person name="Bajic V.B."/>
            <person name="Ryu T."/>
            <person name="Ravasi T."/>
            <person name="Bayer T."/>
            <person name="Micklem G."/>
            <person name="Kim H."/>
            <person name="Bhak J."/>
            <person name="Lajeunesse T.C."/>
            <person name="Voolstra C.R."/>
        </authorList>
    </citation>
    <scope>NUCLEOTIDE SEQUENCE [LARGE SCALE GENOMIC DNA]</scope>
    <source>
        <strain evidence="2 3">CCMP2467</strain>
    </source>
</reference>
<evidence type="ECO:0000313" key="3">
    <source>
        <dbReference type="Proteomes" id="UP000186817"/>
    </source>
</evidence>